<protein>
    <submittedName>
        <fullName evidence="1">Disrupted in schizophrenia 1 protein</fullName>
    </submittedName>
</protein>
<dbReference type="GO" id="GO:0001764">
    <property type="term" value="P:neuron migration"/>
    <property type="evidence" value="ECO:0007669"/>
    <property type="project" value="TreeGrafter"/>
</dbReference>
<name>A0AAW1CBC9_CROAD</name>
<dbReference type="AlphaFoldDB" id="A0AAW1CBC9"/>
<comment type="caution">
    <text evidence="1">The sequence shown here is derived from an EMBL/GenBank/DDBJ whole genome shotgun (WGS) entry which is preliminary data.</text>
</comment>
<evidence type="ECO:0000313" key="2">
    <source>
        <dbReference type="Proteomes" id="UP001474421"/>
    </source>
</evidence>
<reference evidence="1 2" key="1">
    <citation type="journal article" date="2024" name="Proc. Natl. Acad. Sci. U.S.A.">
        <title>The genetic regulatory architecture and epigenomic basis for age-related changes in rattlesnake venom.</title>
        <authorList>
            <person name="Hogan M.P."/>
            <person name="Holding M.L."/>
            <person name="Nystrom G.S."/>
            <person name="Colston T.J."/>
            <person name="Bartlett D.A."/>
            <person name="Mason A.J."/>
            <person name="Ellsworth S.A."/>
            <person name="Rautsaw R.M."/>
            <person name="Lawrence K.C."/>
            <person name="Strickland J.L."/>
            <person name="He B."/>
            <person name="Fraser P."/>
            <person name="Margres M.J."/>
            <person name="Gilbert D.M."/>
            <person name="Gibbs H.L."/>
            <person name="Parkinson C.L."/>
            <person name="Rokyta D.R."/>
        </authorList>
    </citation>
    <scope>NUCLEOTIDE SEQUENCE [LARGE SCALE GENOMIC DNA]</scope>
    <source>
        <strain evidence="1">DRR0105</strain>
    </source>
</reference>
<dbReference type="PANTHER" id="PTHR14332:SF3">
    <property type="entry name" value="DISRUPTED IN SCHIZOPHRENIA 1 PROTEIN"/>
    <property type="match status" value="1"/>
</dbReference>
<accession>A0AAW1CBC9</accession>
<gene>
    <name evidence="1" type="ORF">NXF25_002956</name>
</gene>
<dbReference type="GO" id="GO:0060271">
    <property type="term" value="P:cilium assembly"/>
    <property type="evidence" value="ECO:0007669"/>
    <property type="project" value="TreeGrafter"/>
</dbReference>
<dbReference type="GO" id="GO:0045111">
    <property type="term" value="C:intermediate filament cytoskeleton"/>
    <property type="evidence" value="ECO:0007669"/>
    <property type="project" value="TreeGrafter"/>
</dbReference>
<dbReference type="Proteomes" id="UP001474421">
    <property type="component" value="Unassembled WGS sequence"/>
</dbReference>
<organism evidence="1 2">
    <name type="scientific">Crotalus adamanteus</name>
    <name type="common">Eastern diamondback rattlesnake</name>
    <dbReference type="NCBI Taxonomy" id="8729"/>
    <lineage>
        <taxon>Eukaryota</taxon>
        <taxon>Metazoa</taxon>
        <taxon>Chordata</taxon>
        <taxon>Craniata</taxon>
        <taxon>Vertebrata</taxon>
        <taxon>Euteleostomi</taxon>
        <taxon>Lepidosauria</taxon>
        <taxon>Squamata</taxon>
        <taxon>Bifurcata</taxon>
        <taxon>Unidentata</taxon>
        <taxon>Episquamata</taxon>
        <taxon>Toxicofera</taxon>
        <taxon>Serpentes</taxon>
        <taxon>Colubroidea</taxon>
        <taxon>Viperidae</taxon>
        <taxon>Crotalinae</taxon>
        <taxon>Crotalus</taxon>
    </lineage>
</organism>
<sequence>MEVLEEKLQSCRKSHLLERVCEIDLEACQLLIHGFLLNKNGSYVLEGEESQTEEVEDMEHAFLTSKWEQSNCFSVNSSKQLIGKKHQSTPCELKEEFDMRSTEFTEKCERISKKLILLEDQLQLAVCSYDDDDFVQSLQREIQMVKETLQAMLVQLQPTKEAGEDAAANFLGDSWRLGKESLKE</sequence>
<dbReference type="GO" id="GO:0005815">
    <property type="term" value="C:microtubule organizing center"/>
    <property type="evidence" value="ECO:0007669"/>
    <property type="project" value="TreeGrafter"/>
</dbReference>
<evidence type="ECO:0000313" key="1">
    <source>
        <dbReference type="EMBL" id="KAK9411781.1"/>
    </source>
</evidence>
<dbReference type="GO" id="GO:0005874">
    <property type="term" value="C:microtubule"/>
    <property type="evidence" value="ECO:0007669"/>
    <property type="project" value="TreeGrafter"/>
</dbReference>
<keyword evidence="2" id="KW-1185">Reference proteome</keyword>
<dbReference type="EMBL" id="JAOTOJ010000001">
    <property type="protein sequence ID" value="KAK9411781.1"/>
    <property type="molecule type" value="Genomic_DNA"/>
</dbReference>
<proteinExistence type="predicted"/>
<dbReference type="PANTHER" id="PTHR14332">
    <property type="entry name" value="DISRUPTED IN SCHIZOPHRENIA 1 PROTEIN"/>
    <property type="match status" value="1"/>
</dbReference>
<dbReference type="InterPro" id="IPR026081">
    <property type="entry name" value="DISC1"/>
</dbReference>